<dbReference type="Proteomes" id="UP001152795">
    <property type="component" value="Unassembled WGS sequence"/>
</dbReference>
<evidence type="ECO:0000313" key="3">
    <source>
        <dbReference type="Proteomes" id="UP001152795"/>
    </source>
</evidence>
<reference evidence="2" key="1">
    <citation type="submission" date="2020-04" db="EMBL/GenBank/DDBJ databases">
        <authorList>
            <person name="Alioto T."/>
            <person name="Alioto T."/>
            <person name="Gomez Garrido J."/>
        </authorList>
    </citation>
    <scope>NUCLEOTIDE SEQUENCE</scope>
    <source>
        <strain evidence="2">A484AB</strain>
    </source>
</reference>
<feature type="compositionally biased region" description="Basic and acidic residues" evidence="1">
    <location>
        <begin position="349"/>
        <end position="364"/>
    </location>
</feature>
<organism evidence="2 3">
    <name type="scientific">Paramuricea clavata</name>
    <name type="common">Red gorgonian</name>
    <name type="synonym">Violescent sea-whip</name>
    <dbReference type="NCBI Taxonomy" id="317549"/>
    <lineage>
        <taxon>Eukaryota</taxon>
        <taxon>Metazoa</taxon>
        <taxon>Cnidaria</taxon>
        <taxon>Anthozoa</taxon>
        <taxon>Octocorallia</taxon>
        <taxon>Malacalcyonacea</taxon>
        <taxon>Plexauridae</taxon>
        <taxon>Paramuricea</taxon>
    </lineage>
</organism>
<feature type="compositionally biased region" description="Polar residues" evidence="1">
    <location>
        <begin position="305"/>
        <end position="317"/>
    </location>
</feature>
<dbReference type="AlphaFoldDB" id="A0A7D9L368"/>
<gene>
    <name evidence="2" type="ORF">PACLA_8A005523</name>
</gene>
<proteinExistence type="predicted"/>
<feature type="region of interest" description="Disordered" evidence="1">
    <location>
        <begin position="300"/>
        <end position="335"/>
    </location>
</feature>
<protein>
    <submittedName>
        <fullName evidence="2">Uncharacterized protein</fullName>
    </submittedName>
</protein>
<accession>A0A7D9L368</accession>
<evidence type="ECO:0000313" key="2">
    <source>
        <dbReference type="EMBL" id="CAB4024561.1"/>
    </source>
</evidence>
<comment type="caution">
    <text evidence="2">The sequence shown here is derived from an EMBL/GenBank/DDBJ whole genome shotgun (WGS) entry which is preliminary data.</text>
</comment>
<evidence type="ECO:0000256" key="1">
    <source>
        <dbReference type="SAM" id="MobiDB-lite"/>
    </source>
</evidence>
<keyword evidence="3" id="KW-1185">Reference proteome</keyword>
<dbReference type="EMBL" id="CACRXK020013101">
    <property type="protein sequence ID" value="CAB4024561.1"/>
    <property type="molecule type" value="Genomic_DNA"/>
</dbReference>
<name>A0A7D9L368_PARCT</name>
<feature type="region of interest" description="Disordered" evidence="1">
    <location>
        <begin position="349"/>
        <end position="386"/>
    </location>
</feature>
<sequence>MLRYWVDFGNQSKYRVNWLRKTHPLDENTIVEIIIHVSNVPDDTSNADATDNQPLFSITISVIERKVEISQKYTLVWKNTEFPKLKSLVDRLQVNNELDADTIRDDYTDIFQGSEDAESLNLSSLDLSEILWDVSLLSTNENTTKSDQPKDKSIKVKSKVKVSNKVRVKLLSSPVCKKNTSKTKVPATPSAKVAKQQIININNIQQCAQRVSDLEKVVARIDKEAVNSDAKLSALSDTLFQSLANRVQNEMSILRKAFDEKVLQYGERTNKAELEVKKMQGRLGSLVEEKNQLSKKIRSLEKSNKSLSDQVEELQNNTKDDAVQRESGRAVQNELSANVTDRNEPEVLIIKEESGPIPTKKADPSESGDSNEQTVENQGEKKMIDQGSPEEYDFVFLCDSSRKFINTQLLCPNRTVKIIPCGTSSQPIKIMSSPRFQVNEALIINTGVNDVEHLTL</sequence>
<feature type="compositionally biased region" description="Basic and acidic residues" evidence="1">
    <location>
        <begin position="318"/>
        <end position="328"/>
    </location>
</feature>
<feature type="compositionally biased region" description="Polar residues" evidence="1">
    <location>
        <begin position="367"/>
        <end position="377"/>
    </location>
</feature>